<organism evidence="1">
    <name type="scientific">marine sediment metagenome</name>
    <dbReference type="NCBI Taxonomy" id="412755"/>
    <lineage>
        <taxon>unclassified sequences</taxon>
        <taxon>metagenomes</taxon>
        <taxon>ecological metagenomes</taxon>
    </lineage>
</organism>
<gene>
    <name evidence="1" type="ORF">LCGC14_2612000</name>
</gene>
<accession>A0A0F9AT94</accession>
<evidence type="ECO:0000313" key="1">
    <source>
        <dbReference type="EMBL" id="KKL04842.1"/>
    </source>
</evidence>
<name>A0A0F9AT94_9ZZZZ</name>
<sequence>METVVLSMLEQEGSLQGLSEVWKGMEKASKGREVAMSLAGDEVREQVKQARAEVLAACAKVTCFRCAEGNKPCDNGTTWLHFLEKKVGNVTESWNEECEAAPIRSLQPAAKALEALLREAEVKGIRWAEGRDIAQITARLNELEKARASDGKGGE</sequence>
<reference evidence="1" key="1">
    <citation type="journal article" date="2015" name="Nature">
        <title>Complex archaea that bridge the gap between prokaryotes and eukaryotes.</title>
        <authorList>
            <person name="Spang A."/>
            <person name="Saw J.H."/>
            <person name="Jorgensen S.L."/>
            <person name="Zaremba-Niedzwiedzka K."/>
            <person name="Martijn J."/>
            <person name="Lind A.E."/>
            <person name="van Eijk R."/>
            <person name="Schleper C."/>
            <person name="Guy L."/>
            <person name="Ettema T.J."/>
        </authorList>
    </citation>
    <scope>NUCLEOTIDE SEQUENCE</scope>
</reference>
<dbReference type="EMBL" id="LAZR01044363">
    <property type="protein sequence ID" value="KKL04842.1"/>
    <property type="molecule type" value="Genomic_DNA"/>
</dbReference>
<dbReference type="AlphaFoldDB" id="A0A0F9AT94"/>
<comment type="caution">
    <text evidence="1">The sequence shown here is derived from an EMBL/GenBank/DDBJ whole genome shotgun (WGS) entry which is preliminary data.</text>
</comment>
<proteinExistence type="predicted"/>
<protein>
    <submittedName>
        <fullName evidence="1">Uncharacterized protein</fullName>
    </submittedName>
</protein>